<evidence type="ECO:0000256" key="2">
    <source>
        <dbReference type="ARBA" id="ARBA00004906"/>
    </source>
</evidence>
<dbReference type="GO" id="GO:0006915">
    <property type="term" value="P:apoptotic process"/>
    <property type="evidence" value="ECO:0007669"/>
    <property type="project" value="UniProtKB-ARBA"/>
</dbReference>
<keyword evidence="5" id="KW-0832">Ubl conjugation</keyword>
<organism evidence="10 11">
    <name type="scientific">Glomus cerebriforme</name>
    <dbReference type="NCBI Taxonomy" id="658196"/>
    <lineage>
        <taxon>Eukaryota</taxon>
        <taxon>Fungi</taxon>
        <taxon>Fungi incertae sedis</taxon>
        <taxon>Mucoromycota</taxon>
        <taxon>Glomeromycotina</taxon>
        <taxon>Glomeromycetes</taxon>
        <taxon>Glomerales</taxon>
        <taxon>Glomeraceae</taxon>
        <taxon>Glomus</taxon>
    </lineage>
</organism>
<dbReference type="GO" id="GO:0080090">
    <property type="term" value="P:regulation of primary metabolic process"/>
    <property type="evidence" value="ECO:0007669"/>
    <property type="project" value="UniProtKB-ARBA"/>
</dbReference>
<evidence type="ECO:0000313" key="10">
    <source>
        <dbReference type="EMBL" id="RIA93097.1"/>
    </source>
</evidence>
<dbReference type="FunFam" id="1.10.10.10:FF:000091">
    <property type="entry name" value="Cullin 3"/>
    <property type="match status" value="1"/>
</dbReference>
<dbReference type="PROSITE" id="PS50069">
    <property type="entry name" value="CULLIN_2"/>
    <property type="match status" value="1"/>
</dbReference>
<comment type="similarity">
    <text evidence="3 7 8">Belongs to the cullin family.</text>
</comment>
<dbReference type="InterPro" id="IPR045093">
    <property type="entry name" value="Cullin"/>
</dbReference>
<dbReference type="Gene3D" id="1.20.1310.10">
    <property type="entry name" value="Cullin Repeats"/>
    <property type="match status" value="4"/>
</dbReference>
<evidence type="ECO:0000256" key="8">
    <source>
        <dbReference type="RuleBase" id="RU003829"/>
    </source>
</evidence>
<dbReference type="Proteomes" id="UP000265703">
    <property type="component" value="Unassembled WGS sequence"/>
</dbReference>
<sequence>MSSRRFQNSADAQFTDNWDRLAQAIREIHKKNASILSFEELYRNAYNMVLHKNGDKLYNGVREVITQHLEEVAVAQVVPAFPLSGASSSQTNPNGAGGANFLKVLKCVWEDHTTCMLMIRDILMYMDRVYAKTANVPLVYDLGLDLFRDTIVRSQNYPIQNHLLDVLLQQIKLERENEIIDRSNVKASIDMLLELTDASTKDTVYATDFEHRFLDTSSEYYRVEGQMLVGECDAPEYMKKVDKRLNEEEQRVRHYLSQTTEPKIRSIVEEELISKHLKTVIEMENSGLIPMLRNEKMDDLGRMYKLFGRVGKGHDEMKSAISDYIRELGKAINETVTSNSAAEGSNVASGDKQTGASVAIRWVQEVLDLKDKFDKVQNLALSNDKAFQTSFNEAFEHFINKNPKSPEFISLFIDDNLKKGLKGKTEEEVDNVLDKTITLFRFIGEKDVFERYYKQHLAKRLLLGRSVSDDAERGMIGKLKVECGYQFTTKLEGMFNDMRISSDTMSDFKDYLDNKSVLEKPKLELSVTVLTSTFWPMNLSASPRCNLPAELTKACDSFQRFYLDRHSGRRLTWQSNMGSADIRGTFKARKHELNVSTYQMVILLMFNDLQDGESLTYEQIKGESDIPEADLKRNLQSLACAKYKILVKEPKGKEINPGDIFFFNYEFTAPLQRIKIPTVASKVETEGERKETREKVEEARKHQTEAAIVRIMKDRKTMDHNNLVAEVVKQLQSRFVPNPALIKKRIEALIEREYLERASGDR</sequence>
<dbReference type="InterPro" id="IPR036317">
    <property type="entry name" value="Cullin_homology_sf"/>
</dbReference>
<dbReference type="FunFam" id="3.30.230.130:FF:000011">
    <property type="entry name" value="SCF ubiquitin ligase subunit CulC, putative"/>
    <property type="match status" value="1"/>
</dbReference>
<dbReference type="GO" id="GO:0043161">
    <property type="term" value="P:proteasome-mediated ubiquitin-dependent protein catabolic process"/>
    <property type="evidence" value="ECO:0007669"/>
    <property type="project" value="UniProtKB-ARBA"/>
</dbReference>
<dbReference type="GO" id="GO:0005737">
    <property type="term" value="C:cytoplasm"/>
    <property type="evidence" value="ECO:0007669"/>
    <property type="project" value="UniProtKB-ARBA"/>
</dbReference>
<evidence type="ECO:0000256" key="4">
    <source>
        <dbReference type="ARBA" id="ARBA00022499"/>
    </source>
</evidence>
<dbReference type="SMART" id="SM00884">
    <property type="entry name" value="Cullin_Nedd8"/>
    <property type="match status" value="1"/>
</dbReference>
<dbReference type="InterPro" id="IPR019559">
    <property type="entry name" value="Cullin_neddylation_domain"/>
</dbReference>
<dbReference type="GO" id="GO:0000209">
    <property type="term" value="P:protein polyubiquitination"/>
    <property type="evidence" value="ECO:0007669"/>
    <property type="project" value="UniProtKB-ARBA"/>
</dbReference>
<reference evidence="10 11" key="1">
    <citation type="submission" date="2018-06" db="EMBL/GenBank/DDBJ databases">
        <title>Comparative genomics reveals the genomic features of Rhizophagus irregularis, R. cerebriforme, R. diaphanum and Gigaspora rosea, and their symbiotic lifestyle signature.</title>
        <authorList>
            <person name="Morin E."/>
            <person name="San Clemente H."/>
            <person name="Chen E.C.H."/>
            <person name="De La Providencia I."/>
            <person name="Hainaut M."/>
            <person name="Kuo A."/>
            <person name="Kohler A."/>
            <person name="Murat C."/>
            <person name="Tang N."/>
            <person name="Roy S."/>
            <person name="Loubradou J."/>
            <person name="Henrissat B."/>
            <person name="Grigoriev I.V."/>
            <person name="Corradi N."/>
            <person name="Roux C."/>
            <person name="Martin F.M."/>
        </authorList>
    </citation>
    <scope>NUCLEOTIDE SEQUENCE [LARGE SCALE GENOMIC DNA]</scope>
    <source>
        <strain evidence="10 11">DAOM 227022</strain>
    </source>
</reference>
<evidence type="ECO:0000256" key="5">
    <source>
        <dbReference type="ARBA" id="ARBA00022843"/>
    </source>
</evidence>
<dbReference type="EMBL" id="QKYT01000111">
    <property type="protein sequence ID" value="RIA93097.1"/>
    <property type="molecule type" value="Genomic_DNA"/>
</dbReference>
<dbReference type="GO" id="GO:0000278">
    <property type="term" value="P:mitotic cell cycle"/>
    <property type="evidence" value="ECO:0007669"/>
    <property type="project" value="UniProtKB-ARBA"/>
</dbReference>
<dbReference type="Pfam" id="PF26557">
    <property type="entry name" value="Cullin_AB"/>
    <property type="match status" value="1"/>
</dbReference>
<keyword evidence="4" id="KW-1017">Isopeptide bond</keyword>
<dbReference type="InterPro" id="IPR059120">
    <property type="entry name" value="Cullin-like_AB"/>
</dbReference>
<dbReference type="Gene3D" id="1.10.10.10">
    <property type="entry name" value="Winged helix-like DNA-binding domain superfamily/Winged helix DNA-binding domain"/>
    <property type="match status" value="1"/>
</dbReference>
<proteinExistence type="inferred from homology"/>
<dbReference type="SMART" id="SM00182">
    <property type="entry name" value="CULLIN"/>
    <property type="match status" value="1"/>
</dbReference>
<dbReference type="Pfam" id="PF00888">
    <property type="entry name" value="Cullin"/>
    <property type="match status" value="1"/>
</dbReference>
<dbReference type="GO" id="GO:0031625">
    <property type="term" value="F:ubiquitin protein ligase binding"/>
    <property type="evidence" value="ECO:0007669"/>
    <property type="project" value="InterPro"/>
</dbReference>
<name>A0A397TA19_9GLOM</name>
<dbReference type="SUPFAM" id="SSF74788">
    <property type="entry name" value="Cullin repeat-like"/>
    <property type="match status" value="1"/>
</dbReference>
<evidence type="ECO:0000259" key="9">
    <source>
        <dbReference type="PROSITE" id="PS50069"/>
    </source>
</evidence>
<accession>A0A397TA19</accession>
<protein>
    <submittedName>
        <fullName evidence="10">Cullin-domain-containing protein</fullName>
    </submittedName>
</protein>
<dbReference type="InterPro" id="IPR001373">
    <property type="entry name" value="Cullin_N"/>
</dbReference>
<dbReference type="Gene3D" id="3.30.230.130">
    <property type="entry name" value="Cullin, Chain C, Domain 2"/>
    <property type="match status" value="1"/>
</dbReference>
<dbReference type="GO" id="GO:0006950">
    <property type="term" value="P:response to stress"/>
    <property type="evidence" value="ECO:0007669"/>
    <property type="project" value="UniProtKB-ARBA"/>
</dbReference>
<dbReference type="SUPFAM" id="SSF46785">
    <property type="entry name" value="Winged helix' DNA-binding domain"/>
    <property type="match status" value="1"/>
</dbReference>
<comment type="caution">
    <text evidence="10">The sequence shown here is derived from an EMBL/GenBank/DDBJ whole genome shotgun (WGS) entry which is preliminary data.</text>
</comment>
<feature type="domain" description="Cullin family profile" evidence="9">
    <location>
        <begin position="404"/>
        <end position="639"/>
    </location>
</feature>
<dbReference type="InterPro" id="IPR016159">
    <property type="entry name" value="Cullin_repeat-like_dom_sf"/>
</dbReference>
<comment type="pathway">
    <text evidence="2">Protein modification; protein ubiquitination.</text>
</comment>
<dbReference type="InterPro" id="IPR036390">
    <property type="entry name" value="WH_DNA-bd_sf"/>
</dbReference>
<evidence type="ECO:0000313" key="11">
    <source>
        <dbReference type="Proteomes" id="UP000265703"/>
    </source>
</evidence>
<dbReference type="SUPFAM" id="SSF75632">
    <property type="entry name" value="Cullin homology domain"/>
    <property type="match status" value="1"/>
</dbReference>
<evidence type="ECO:0000256" key="7">
    <source>
        <dbReference type="PROSITE-ProRule" id="PRU00330"/>
    </source>
</evidence>
<dbReference type="PANTHER" id="PTHR11932">
    <property type="entry name" value="CULLIN"/>
    <property type="match status" value="1"/>
</dbReference>
<dbReference type="FunFam" id="1.20.1310.10:FF:000006">
    <property type="entry name" value="Cullin 3"/>
    <property type="match status" value="1"/>
</dbReference>
<dbReference type="GO" id="GO:0007165">
    <property type="term" value="P:signal transduction"/>
    <property type="evidence" value="ECO:0007669"/>
    <property type="project" value="UniProtKB-ARBA"/>
</dbReference>
<dbReference type="OrthoDB" id="27073at2759"/>
<dbReference type="FunFam" id="1.20.1310.10:FF:000001">
    <property type="entry name" value="Cullin 3"/>
    <property type="match status" value="1"/>
</dbReference>
<evidence type="ECO:0000256" key="1">
    <source>
        <dbReference type="ARBA" id="ARBA00004123"/>
    </source>
</evidence>
<evidence type="ECO:0000256" key="3">
    <source>
        <dbReference type="ARBA" id="ARBA00006019"/>
    </source>
</evidence>
<dbReference type="InterPro" id="IPR016158">
    <property type="entry name" value="Cullin_homology"/>
</dbReference>
<dbReference type="Pfam" id="PF10557">
    <property type="entry name" value="Cullin_Nedd8"/>
    <property type="match status" value="1"/>
</dbReference>
<dbReference type="AlphaFoldDB" id="A0A397TA19"/>
<dbReference type="GO" id="GO:0010468">
    <property type="term" value="P:regulation of gene expression"/>
    <property type="evidence" value="ECO:0007669"/>
    <property type="project" value="UniProtKB-ARBA"/>
</dbReference>
<keyword evidence="6" id="KW-0539">Nucleus</keyword>
<dbReference type="InterPro" id="IPR036388">
    <property type="entry name" value="WH-like_DNA-bd_sf"/>
</dbReference>
<dbReference type="GO" id="GO:0005634">
    <property type="term" value="C:nucleus"/>
    <property type="evidence" value="ECO:0007669"/>
    <property type="project" value="UniProtKB-SubCell"/>
</dbReference>
<dbReference type="FunFam" id="1.20.1310.10:FF:000002">
    <property type="entry name" value="cullin-3 isoform X1"/>
    <property type="match status" value="1"/>
</dbReference>
<keyword evidence="11" id="KW-1185">Reference proteome</keyword>
<dbReference type="STRING" id="658196.A0A397TA19"/>
<comment type="subcellular location">
    <subcellularLocation>
        <location evidence="1">Nucleus</location>
    </subcellularLocation>
</comment>
<evidence type="ECO:0000256" key="6">
    <source>
        <dbReference type="ARBA" id="ARBA00023242"/>
    </source>
</evidence>
<gene>
    <name evidence="10" type="ORF">C1645_819816</name>
</gene>